<dbReference type="AlphaFoldDB" id="A0A2P6MXS5"/>
<reference evidence="7 8" key="1">
    <citation type="journal article" date="2018" name="Genome Biol. Evol.">
        <title>Multiple Roots of Fruiting Body Formation in Amoebozoa.</title>
        <authorList>
            <person name="Hillmann F."/>
            <person name="Forbes G."/>
            <person name="Novohradska S."/>
            <person name="Ferling I."/>
            <person name="Riege K."/>
            <person name="Groth M."/>
            <person name="Westermann M."/>
            <person name="Marz M."/>
            <person name="Spaller T."/>
            <person name="Winckler T."/>
            <person name="Schaap P."/>
            <person name="Glockner G."/>
        </authorList>
    </citation>
    <scope>NUCLEOTIDE SEQUENCE [LARGE SCALE GENOMIC DNA]</scope>
    <source>
        <strain evidence="7 8">Jena</strain>
    </source>
</reference>
<dbReference type="GO" id="GO:0004930">
    <property type="term" value="F:G protein-coupled receptor activity"/>
    <property type="evidence" value="ECO:0007669"/>
    <property type="project" value="TreeGrafter"/>
</dbReference>
<sequence length="412" mass="47034">MEREAVLDFNTEEVRIISQATLIVSVLSLFGSSFMLHSYFSFSRGKGITKLIAHLAASDFGWAVVGIITEVPLVLRKEMDPWFQQTVRHLFQLFARTSVVWTCCIAFYLCRSVCRTVRYSNSAEIEKTPLMVPEERERKTSKISNQSWLMFMIFAWGMPLAMLAVEATSGILVPQVTIEPNKERRYTGLYFPTDEFYLWAWLLPIALAGLFQIICVTIIFNKVQTSKSAYLNMRNKISAPIKLKLRVLLYVMVFLVCWPLNFLTAGLYAFWPHKTYFGLSLAFSVFLNSQGFLNSVVYGFTNKGLRDNYNGNLWEGEDRATMTQVLTVTQVRPKKDPGDREKELLLGCSSPGPVAGLQSCDPRLTLSMKRGGVLEVESLDGREMRRGRGASIYSPYFWSNHFDIRDRSKRSL</sequence>
<evidence type="ECO:0000256" key="5">
    <source>
        <dbReference type="ARBA" id="ARBA00023136"/>
    </source>
</evidence>
<keyword evidence="8" id="KW-1185">Reference proteome</keyword>
<feature type="transmembrane region" description="Helical" evidence="6">
    <location>
        <begin position="148"/>
        <end position="176"/>
    </location>
</feature>
<evidence type="ECO:0000256" key="2">
    <source>
        <dbReference type="ARBA" id="ARBA00008360"/>
    </source>
</evidence>
<keyword evidence="4 6" id="KW-1133">Transmembrane helix</keyword>
<keyword evidence="5 6" id="KW-0472">Membrane</keyword>
<dbReference type="EMBL" id="MDYQ01000321">
    <property type="protein sequence ID" value="PRP76498.1"/>
    <property type="molecule type" value="Genomic_DNA"/>
</dbReference>
<evidence type="ECO:0000313" key="8">
    <source>
        <dbReference type="Proteomes" id="UP000241769"/>
    </source>
</evidence>
<dbReference type="PANTHER" id="PTHR23112">
    <property type="entry name" value="G PROTEIN-COUPLED RECEPTOR 157-RELATED"/>
    <property type="match status" value="1"/>
</dbReference>
<feature type="transmembrane region" description="Helical" evidence="6">
    <location>
        <begin position="89"/>
        <end position="110"/>
    </location>
</feature>
<evidence type="ECO:0000256" key="3">
    <source>
        <dbReference type="ARBA" id="ARBA00022692"/>
    </source>
</evidence>
<accession>A0A2P6MXS5</accession>
<comment type="similarity">
    <text evidence="2">Belongs to the G-protein coupled receptor 5 family.</text>
</comment>
<name>A0A2P6MXS5_9EUKA</name>
<evidence type="ECO:0008006" key="9">
    <source>
        <dbReference type="Google" id="ProtNLM"/>
    </source>
</evidence>
<evidence type="ECO:0000256" key="4">
    <source>
        <dbReference type="ARBA" id="ARBA00022989"/>
    </source>
</evidence>
<dbReference type="GO" id="GO:0007189">
    <property type="term" value="P:adenylate cyclase-activating G protein-coupled receptor signaling pathway"/>
    <property type="evidence" value="ECO:0007669"/>
    <property type="project" value="TreeGrafter"/>
</dbReference>
<organism evidence="7 8">
    <name type="scientific">Planoprotostelium fungivorum</name>
    <dbReference type="NCBI Taxonomy" id="1890364"/>
    <lineage>
        <taxon>Eukaryota</taxon>
        <taxon>Amoebozoa</taxon>
        <taxon>Evosea</taxon>
        <taxon>Variosea</taxon>
        <taxon>Cavosteliida</taxon>
        <taxon>Cavosteliaceae</taxon>
        <taxon>Planoprotostelium</taxon>
    </lineage>
</organism>
<feature type="transmembrane region" description="Helical" evidence="6">
    <location>
        <begin position="277"/>
        <end position="300"/>
    </location>
</feature>
<comment type="subcellular location">
    <subcellularLocation>
        <location evidence="1">Membrane</location>
        <topology evidence="1">Multi-pass membrane protein</topology>
    </subcellularLocation>
</comment>
<feature type="transmembrane region" description="Helical" evidence="6">
    <location>
        <begin position="247"/>
        <end position="271"/>
    </location>
</feature>
<gene>
    <name evidence="7" type="ORF">PROFUN_15150</name>
</gene>
<comment type="caution">
    <text evidence="7">The sequence shown here is derived from an EMBL/GenBank/DDBJ whole genome shotgun (WGS) entry which is preliminary data.</text>
</comment>
<evidence type="ECO:0000256" key="6">
    <source>
        <dbReference type="SAM" id="Phobius"/>
    </source>
</evidence>
<dbReference type="SUPFAM" id="SSF81321">
    <property type="entry name" value="Family A G protein-coupled receptor-like"/>
    <property type="match status" value="1"/>
</dbReference>
<dbReference type="GO" id="GO:0005886">
    <property type="term" value="C:plasma membrane"/>
    <property type="evidence" value="ECO:0007669"/>
    <property type="project" value="TreeGrafter"/>
</dbReference>
<feature type="transmembrane region" description="Helical" evidence="6">
    <location>
        <begin position="196"/>
        <end position="220"/>
    </location>
</feature>
<dbReference type="Gene3D" id="1.20.1070.10">
    <property type="entry name" value="Rhodopsin 7-helix transmembrane proteins"/>
    <property type="match status" value="1"/>
</dbReference>
<dbReference type="OrthoDB" id="19347at2759"/>
<evidence type="ECO:0000256" key="1">
    <source>
        <dbReference type="ARBA" id="ARBA00004141"/>
    </source>
</evidence>
<proteinExistence type="inferred from homology"/>
<dbReference type="Proteomes" id="UP000241769">
    <property type="component" value="Unassembled WGS sequence"/>
</dbReference>
<feature type="transmembrane region" description="Helical" evidence="6">
    <location>
        <begin position="51"/>
        <end position="69"/>
    </location>
</feature>
<dbReference type="InParanoid" id="A0A2P6MXS5"/>
<feature type="transmembrane region" description="Helical" evidence="6">
    <location>
        <begin position="16"/>
        <end position="39"/>
    </location>
</feature>
<keyword evidence="3 6" id="KW-0812">Transmembrane</keyword>
<evidence type="ECO:0000313" key="7">
    <source>
        <dbReference type="EMBL" id="PRP76498.1"/>
    </source>
</evidence>
<protein>
    <recommendedName>
        <fullName evidence="9">G-protein coupled receptors family 1 profile domain-containing protein</fullName>
    </recommendedName>
</protein>
<dbReference type="PANTHER" id="PTHR23112:SF0">
    <property type="entry name" value="TRANSMEMBRANE PROTEIN 116"/>
    <property type="match status" value="1"/>
</dbReference>